<dbReference type="EMBL" id="LS483470">
    <property type="protein sequence ID" value="SQI40936.1"/>
    <property type="molecule type" value="Genomic_DNA"/>
</dbReference>
<dbReference type="KEGG" id="lri:NCTC12151_01811"/>
<dbReference type="Proteomes" id="UP000249005">
    <property type="component" value="Chromosome 1"/>
</dbReference>
<evidence type="ECO:0000256" key="1">
    <source>
        <dbReference type="SAM" id="SignalP"/>
    </source>
</evidence>
<evidence type="ECO:0000313" key="2">
    <source>
        <dbReference type="EMBL" id="SQI40936.1"/>
    </source>
</evidence>
<feature type="signal peptide" evidence="1">
    <location>
        <begin position="1"/>
        <end position="30"/>
    </location>
</feature>
<evidence type="ECO:0000313" key="3">
    <source>
        <dbReference type="Proteomes" id="UP000249005"/>
    </source>
</evidence>
<keyword evidence="1" id="KW-0732">Signal</keyword>
<dbReference type="AlphaFoldDB" id="A0A2X4UM10"/>
<sequence length="138" mass="14363">MRKKKGILNSVKKPLVVLVGALCCSAYAHAEPRNFVDQVTWLGGTSTDWHDATNWDSGLPTSSGVVMIRDGATVDITQPTGLVKQFYSNDATLNVTAGGVLLVDKTSSLGYEANTKTTVLVSGAGATISSNGSTGSGW</sequence>
<reference evidence="2 3" key="1">
    <citation type="submission" date="2018-06" db="EMBL/GenBank/DDBJ databases">
        <authorList>
            <consortium name="Pathogen Informatics"/>
            <person name="Doyle S."/>
        </authorList>
    </citation>
    <scope>NUCLEOTIDE SEQUENCE [LARGE SCALE GENOMIC DNA]</scope>
    <source>
        <strain evidence="2 3">NCTC12151</strain>
    </source>
</reference>
<accession>A0A2X4UM10</accession>
<keyword evidence="3" id="KW-1185">Reference proteome</keyword>
<organism evidence="2 3">
    <name type="scientific">Leminorella richardii</name>
    <dbReference type="NCBI Taxonomy" id="158841"/>
    <lineage>
        <taxon>Bacteria</taxon>
        <taxon>Pseudomonadati</taxon>
        <taxon>Pseudomonadota</taxon>
        <taxon>Gammaproteobacteria</taxon>
        <taxon>Enterobacterales</taxon>
        <taxon>Budviciaceae</taxon>
        <taxon>Leminorella</taxon>
    </lineage>
</organism>
<proteinExistence type="predicted"/>
<feature type="chain" id="PRO_5015862780" evidence="1">
    <location>
        <begin position="31"/>
        <end position="138"/>
    </location>
</feature>
<protein>
    <submittedName>
        <fullName evidence="2">Uncharacterized protein</fullName>
    </submittedName>
</protein>
<name>A0A2X4UM10_9GAMM</name>
<gene>
    <name evidence="2" type="ORF">NCTC12151_01811</name>
</gene>